<dbReference type="AlphaFoldDB" id="A0A399RAY9"/>
<proteinExistence type="inferred from homology"/>
<feature type="binding site" evidence="4">
    <location>
        <position position="173"/>
    </location>
    <ligand>
        <name>molybdate</name>
        <dbReference type="ChEBI" id="CHEBI:36264"/>
    </ligand>
</feature>
<dbReference type="Proteomes" id="UP000266385">
    <property type="component" value="Unassembled WGS sequence"/>
</dbReference>
<dbReference type="GO" id="GO:0030973">
    <property type="term" value="F:molybdate ion binding"/>
    <property type="evidence" value="ECO:0007669"/>
    <property type="project" value="InterPro"/>
</dbReference>
<dbReference type="Pfam" id="PF13531">
    <property type="entry name" value="SBP_bac_11"/>
    <property type="match status" value="1"/>
</dbReference>
<dbReference type="InterPro" id="IPR044084">
    <property type="entry name" value="AvModA-like_subst-bd"/>
</dbReference>
<evidence type="ECO:0000313" key="7">
    <source>
        <dbReference type="Proteomes" id="UP000266385"/>
    </source>
</evidence>
<evidence type="ECO:0000256" key="1">
    <source>
        <dbReference type="ARBA" id="ARBA00009175"/>
    </source>
</evidence>
<keyword evidence="4" id="KW-0500">Molybdenum</keyword>
<keyword evidence="7" id="KW-1185">Reference proteome</keyword>
<dbReference type="GO" id="GO:0015689">
    <property type="term" value="P:molybdate ion transport"/>
    <property type="evidence" value="ECO:0007669"/>
    <property type="project" value="InterPro"/>
</dbReference>
<organism evidence="6 7">
    <name type="scientific">Henriciella mobilis</name>
    <dbReference type="NCBI Taxonomy" id="2305467"/>
    <lineage>
        <taxon>Bacteria</taxon>
        <taxon>Pseudomonadati</taxon>
        <taxon>Pseudomonadota</taxon>
        <taxon>Alphaproteobacteria</taxon>
        <taxon>Hyphomonadales</taxon>
        <taxon>Hyphomonadaceae</taxon>
        <taxon>Henriciella</taxon>
    </lineage>
</organism>
<evidence type="ECO:0000256" key="5">
    <source>
        <dbReference type="SAM" id="SignalP"/>
    </source>
</evidence>
<feature type="binding site" evidence="4">
    <location>
        <position position="63"/>
    </location>
    <ligand>
        <name>molybdate</name>
        <dbReference type="ChEBI" id="CHEBI:36264"/>
    </ligand>
</feature>
<evidence type="ECO:0000313" key="6">
    <source>
        <dbReference type="EMBL" id="RIJ26689.1"/>
    </source>
</evidence>
<feature type="signal peptide" evidence="5">
    <location>
        <begin position="1"/>
        <end position="20"/>
    </location>
</feature>
<dbReference type="PANTHER" id="PTHR30632:SF14">
    <property type="entry name" value="TUNGSTATE_MOLYBDATE_CHROMATE-BINDING PROTEIN MODA"/>
    <property type="match status" value="1"/>
</dbReference>
<feature type="chain" id="PRO_5017197251" evidence="5">
    <location>
        <begin position="21"/>
        <end position="257"/>
    </location>
</feature>
<evidence type="ECO:0000256" key="3">
    <source>
        <dbReference type="ARBA" id="ARBA00022729"/>
    </source>
</evidence>
<dbReference type="GO" id="GO:0046872">
    <property type="term" value="F:metal ion binding"/>
    <property type="evidence" value="ECO:0007669"/>
    <property type="project" value="UniProtKB-KW"/>
</dbReference>
<evidence type="ECO:0000256" key="2">
    <source>
        <dbReference type="ARBA" id="ARBA00022723"/>
    </source>
</evidence>
<dbReference type="PIRSF" id="PIRSF004846">
    <property type="entry name" value="ModA"/>
    <property type="match status" value="1"/>
</dbReference>
<name>A0A399RAY9_9PROT</name>
<comment type="similarity">
    <text evidence="1">Belongs to the bacterial solute-binding protein ModA family.</text>
</comment>
<keyword evidence="3 5" id="KW-0732">Signal</keyword>
<dbReference type="OrthoDB" id="9785015at2"/>
<reference evidence="6 7" key="1">
    <citation type="submission" date="2018-08" db="EMBL/GenBank/DDBJ databases">
        <title>Henriciella mobilis sp. nov., isolated from seawater.</title>
        <authorList>
            <person name="Cheng H."/>
            <person name="Wu Y.-H."/>
            <person name="Xu X.-W."/>
            <person name="Guo L.-L."/>
        </authorList>
    </citation>
    <scope>NUCLEOTIDE SEQUENCE [LARGE SCALE GENOMIC DNA]</scope>
    <source>
        <strain evidence="6 7">JN25</strain>
    </source>
</reference>
<evidence type="ECO:0000256" key="4">
    <source>
        <dbReference type="PIRSR" id="PIRSR004846-1"/>
    </source>
</evidence>
<dbReference type="NCBIfam" id="TIGR01256">
    <property type="entry name" value="modA"/>
    <property type="match status" value="1"/>
</dbReference>
<keyword evidence="2 4" id="KW-0479">Metal-binding</keyword>
<accession>A0A399RAY9</accession>
<comment type="caution">
    <text evidence="6">The sequence shown here is derived from an EMBL/GenBank/DDBJ whole genome shotgun (WGS) entry which is preliminary data.</text>
</comment>
<dbReference type="InterPro" id="IPR050682">
    <property type="entry name" value="ModA/WtpA"/>
</dbReference>
<dbReference type="SUPFAM" id="SSF53850">
    <property type="entry name" value="Periplasmic binding protein-like II"/>
    <property type="match status" value="1"/>
</dbReference>
<gene>
    <name evidence="6" type="primary">modA</name>
    <name evidence="6" type="ORF">D1223_17220</name>
</gene>
<dbReference type="PROSITE" id="PS51257">
    <property type="entry name" value="PROKAR_LIPOPROTEIN"/>
    <property type="match status" value="1"/>
</dbReference>
<dbReference type="CDD" id="cd13539">
    <property type="entry name" value="PBP2_AvModA"/>
    <property type="match status" value="1"/>
</dbReference>
<dbReference type="Gene3D" id="3.40.190.10">
    <property type="entry name" value="Periplasmic binding protein-like II"/>
    <property type="match status" value="2"/>
</dbReference>
<protein>
    <submittedName>
        <fullName evidence="6">Molybdate ABC transporter substrate-binding protein</fullName>
    </submittedName>
</protein>
<dbReference type="InterPro" id="IPR005950">
    <property type="entry name" value="ModA"/>
</dbReference>
<dbReference type="PANTHER" id="PTHR30632">
    <property type="entry name" value="MOLYBDATE-BINDING PERIPLASMIC PROTEIN"/>
    <property type="match status" value="1"/>
</dbReference>
<sequence>MAGKILRSLALLLLAGMAACHDGRPSGDALIAVATNFREAAMRLEADFEAESGYEISLAAGATGQLYAQIQNGAPYDVMLSADRRRPQMLVEDGLAGADSLFTYATGKLVLWSADEALLSCVSGEAVLRSGAFRRLAIANPHLAPYGTAAMEVLTGLGLSDALAGKLVRGQTVGQAFAMVSSGNAELGLVALSQTVQLADNAGGSFWQVPSDLYSPIRQDAVLLERASSNEAARAFLAYLRSEKGRATIAQFGYETD</sequence>
<dbReference type="EMBL" id="QWFX01000016">
    <property type="protein sequence ID" value="RIJ26689.1"/>
    <property type="molecule type" value="Genomic_DNA"/>
</dbReference>
<dbReference type="RefSeq" id="WP_119377583.1">
    <property type="nucleotide sequence ID" value="NZ_QWFX01000016.1"/>
</dbReference>